<feature type="domain" description="RRM" evidence="8">
    <location>
        <begin position="33"/>
        <end position="147"/>
    </location>
</feature>
<dbReference type="GO" id="GO:0003723">
    <property type="term" value="F:RNA binding"/>
    <property type="evidence" value="ECO:0007669"/>
    <property type="project" value="UniProtKB-UniRule"/>
</dbReference>
<dbReference type="GO" id="GO:0008270">
    <property type="term" value="F:zinc ion binding"/>
    <property type="evidence" value="ECO:0007669"/>
    <property type="project" value="UniProtKB-KW"/>
</dbReference>
<feature type="zinc finger region" description="C3H1-type" evidence="6">
    <location>
        <begin position="149"/>
        <end position="176"/>
    </location>
</feature>
<feature type="region of interest" description="Disordered" evidence="7">
    <location>
        <begin position="196"/>
        <end position="216"/>
    </location>
</feature>
<dbReference type="Pfam" id="PF00642">
    <property type="entry name" value="zf-CCCH"/>
    <property type="match status" value="1"/>
</dbReference>
<dbReference type="InterPro" id="IPR009145">
    <property type="entry name" value="U2AF_small"/>
</dbReference>
<evidence type="ECO:0000256" key="6">
    <source>
        <dbReference type="PROSITE-ProRule" id="PRU00723"/>
    </source>
</evidence>
<evidence type="ECO:0000259" key="9">
    <source>
        <dbReference type="PROSITE" id="PS50103"/>
    </source>
</evidence>
<evidence type="ECO:0000259" key="8">
    <source>
        <dbReference type="PROSITE" id="PS50102"/>
    </source>
</evidence>
<keyword evidence="3 6" id="KW-0863">Zinc-finger</keyword>
<dbReference type="SMART" id="SM00356">
    <property type="entry name" value="ZnF_C3H1"/>
    <property type="match status" value="2"/>
</dbReference>
<evidence type="ECO:0000256" key="5">
    <source>
        <dbReference type="PROSITE-ProRule" id="PRU00176"/>
    </source>
</evidence>
<dbReference type="VEuPathDB" id="FungiDB:BON22_5195"/>
<evidence type="ECO:0000256" key="3">
    <source>
        <dbReference type="ARBA" id="ARBA00022771"/>
    </source>
</evidence>
<evidence type="ECO:0000313" key="10">
    <source>
        <dbReference type="EMBL" id="CDR47142.1"/>
    </source>
</evidence>
<name>A0A061BB07_CYBFA</name>
<feature type="zinc finger region" description="C3H1-type" evidence="6">
    <location>
        <begin position="1"/>
        <end position="29"/>
    </location>
</feature>
<keyword evidence="5" id="KW-0694">RNA-binding</keyword>
<accession>A0A061BB07</accession>
<keyword evidence="1 6" id="KW-0479">Metal-binding</keyword>
<proteinExistence type="predicted"/>
<keyword evidence="2" id="KW-0677">Repeat</keyword>
<dbReference type="PROSITE" id="PS50103">
    <property type="entry name" value="ZF_C3H1"/>
    <property type="match status" value="2"/>
</dbReference>
<dbReference type="Gene3D" id="3.30.70.330">
    <property type="match status" value="1"/>
</dbReference>
<feature type="domain" description="C3H1-type" evidence="9">
    <location>
        <begin position="149"/>
        <end position="176"/>
    </location>
</feature>
<feature type="compositionally biased region" description="Basic and acidic residues" evidence="7">
    <location>
        <begin position="207"/>
        <end position="216"/>
    </location>
</feature>
<dbReference type="InterPro" id="IPR000504">
    <property type="entry name" value="RRM_dom"/>
</dbReference>
<dbReference type="GO" id="GO:0000398">
    <property type="term" value="P:mRNA splicing, via spliceosome"/>
    <property type="evidence" value="ECO:0007669"/>
    <property type="project" value="InterPro"/>
</dbReference>
<dbReference type="InterPro" id="IPR000571">
    <property type="entry name" value="Znf_CCCH"/>
</dbReference>
<feature type="domain" description="C3H1-type" evidence="9">
    <location>
        <begin position="1"/>
        <end position="29"/>
    </location>
</feature>
<organism evidence="10">
    <name type="scientific">Cyberlindnera fabianii</name>
    <name type="common">Yeast</name>
    <name type="synonym">Hansenula fabianii</name>
    <dbReference type="NCBI Taxonomy" id="36022"/>
    <lineage>
        <taxon>Eukaryota</taxon>
        <taxon>Fungi</taxon>
        <taxon>Dikarya</taxon>
        <taxon>Ascomycota</taxon>
        <taxon>Saccharomycotina</taxon>
        <taxon>Saccharomycetes</taxon>
        <taxon>Phaffomycetales</taxon>
        <taxon>Phaffomycetaceae</taxon>
        <taxon>Cyberlindnera</taxon>
    </lineage>
</organism>
<dbReference type="InterPro" id="IPR012677">
    <property type="entry name" value="Nucleotide-bd_a/b_plait_sf"/>
</dbReference>
<dbReference type="InterPro" id="IPR035979">
    <property type="entry name" value="RBD_domain_sf"/>
</dbReference>
<reference evidence="10" key="1">
    <citation type="journal article" date="2014" name="Genome Announc.">
        <title>Genome sequence of the yeast Cyberlindnera fabianii (Hansenula fabianii).</title>
        <authorList>
            <person name="Freel K.C."/>
            <person name="Sarilar V."/>
            <person name="Neuveglise C."/>
            <person name="Devillers H."/>
            <person name="Friedrich A."/>
            <person name="Schacherer J."/>
        </authorList>
    </citation>
    <scope>NUCLEOTIDE SEQUENCE</scope>
    <source>
        <strain evidence="10">YJS4271</strain>
    </source>
</reference>
<dbReference type="PhylomeDB" id="A0A061BB07"/>
<evidence type="ECO:0000256" key="7">
    <source>
        <dbReference type="SAM" id="MobiDB-lite"/>
    </source>
</evidence>
<dbReference type="PANTHER" id="PTHR12620">
    <property type="entry name" value="U2 SNRNP AUXILIARY FACTOR, SMALL SUBUNIT"/>
    <property type="match status" value="1"/>
</dbReference>
<evidence type="ECO:0000256" key="2">
    <source>
        <dbReference type="ARBA" id="ARBA00022737"/>
    </source>
</evidence>
<dbReference type="OrthoDB" id="423462at2759"/>
<sequence>MSDSVTCQFYTKIGACRHGEKCSRRHIKPTHSRTIIMTNLYQNPEVEFQPRRKTDTEEDTEQTQPTRPTLPKKEIEEQFEAFYKDIFVECALIGEVDEITVCENHNDHLNGNTYVRFRTEDAAQRARDSFSSRWYNGRPVYCDLSPVGDLRDASCRQHDTQSCERGGMCNFMHVKRPSRALLKQLKLSQRKFYEDQYKNKTTTNQPEESKVENVRV</sequence>
<protein>
    <submittedName>
        <fullName evidence="10">CYFA0S29e00716g1_1</fullName>
    </submittedName>
</protein>
<dbReference type="PRINTS" id="PR01848">
    <property type="entry name" value="U2AUXFACTOR"/>
</dbReference>
<dbReference type="EMBL" id="LK052914">
    <property type="protein sequence ID" value="CDR47142.1"/>
    <property type="molecule type" value="Genomic_DNA"/>
</dbReference>
<dbReference type="PROSITE" id="PS50102">
    <property type="entry name" value="RRM"/>
    <property type="match status" value="1"/>
</dbReference>
<feature type="region of interest" description="Disordered" evidence="7">
    <location>
        <begin position="44"/>
        <end position="70"/>
    </location>
</feature>
<dbReference type="AlphaFoldDB" id="A0A061BB07"/>
<dbReference type="CDD" id="cd12287">
    <property type="entry name" value="RRM_U2AF35_like"/>
    <property type="match status" value="1"/>
</dbReference>
<dbReference type="SUPFAM" id="SSF54928">
    <property type="entry name" value="RNA-binding domain, RBD"/>
    <property type="match status" value="1"/>
</dbReference>
<evidence type="ECO:0000256" key="4">
    <source>
        <dbReference type="ARBA" id="ARBA00022833"/>
    </source>
</evidence>
<gene>
    <name evidence="10" type="ORF">CYFA0S_29e00716g</name>
</gene>
<dbReference type="GO" id="GO:0089701">
    <property type="term" value="C:U2AF complex"/>
    <property type="evidence" value="ECO:0007669"/>
    <property type="project" value="InterPro"/>
</dbReference>
<evidence type="ECO:0000256" key="1">
    <source>
        <dbReference type="ARBA" id="ARBA00022723"/>
    </source>
</evidence>
<keyword evidence="4 6" id="KW-0862">Zinc</keyword>